<dbReference type="RefSeq" id="WP_110270818.1">
    <property type="nucleotide sequence ID" value="NZ_CP029289.2"/>
</dbReference>
<dbReference type="Pfam" id="PF08445">
    <property type="entry name" value="FR47"/>
    <property type="match status" value="1"/>
</dbReference>
<dbReference type="InterPro" id="IPR000182">
    <property type="entry name" value="GNAT_dom"/>
</dbReference>
<dbReference type="EMBL" id="CP029289">
    <property type="protein sequence ID" value="AWR94937.1"/>
    <property type="molecule type" value="Genomic_DNA"/>
</dbReference>
<dbReference type="AlphaFoldDB" id="A0A2U9IFV8"/>
<dbReference type="InterPro" id="IPR013653">
    <property type="entry name" value="GCN5-like_dom"/>
</dbReference>
<proteinExistence type="predicted"/>
<organism evidence="2 3">
    <name type="scientific">Acidianus brierleyi</name>
    <dbReference type="NCBI Taxonomy" id="41673"/>
    <lineage>
        <taxon>Archaea</taxon>
        <taxon>Thermoproteota</taxon>
        <taxon>Thermoprotei</taxon>
        <taxon>Sulfolobales</taxon>
        <taxon>Sulfolobaceae</taxon>
        <taxon>Acidianus</taxon>
    </lineage>
</organism>
<evidence type="ECO:0000313" key="2">
    <source>
        <dbReference type="EMBL" id="AWR94937.1"/>
    </source>
</evidence>
<dbReference type="OrthoDB" id="43754at2157"/>
<gene>
    <name evidence="2" type="ORF">DFR85_10350</name>
</gene>
<dbReference type="Proteomes" id="UP000248044">
    <property type="component" value="Chromosome"/>
</dbReference>
<dbReference type="SUPFAM" id="SSF55729">
    <property type="entry name" value="Acyl-CoA N-acyltransferases (Nat)"/>
    <property type="match status" value="1"/>
</dbReference>
<evidence type="ECO:0000259" key="1">
    <source>
        <dbReference type="PROSITE" id="PS51186"/>
    </source>
</evidence>
<feature type="domain" description="N-acetyltransferase" evidence="1">
    <location>
        <begin position="111"/>
        <end position="243"/>
    </location>
</feature>
<evidence type="ECO:0000313" key="3">
    <source>
        <dbReference type="Proteomes" id="UP000248044"/>
    </source>
</evidence>
<dbReference type="PROSITE" id="PS51186">
    <property type="entry name" value="GNAT"/>
    <property type="match status" value="1"/>
</dbReference>
<dbReference type="GeneID" id="36832560"/>
<dbReference type="Gene3D" id="3.40.630.30">
    <property type="match status" value="1"/>
</dbReference>
<name>A0A2U9IFV8_9CREN</name>
<dbReference type="KEGG" id="abri:DFR85_10350"/>
<dbReference type="InterPro" id="IPR016181">
    <property type="entry name" value="Acyl_CoA_acyltransferase"/>
</dbReference>
<keyword evidence="3" id="KW-1185">Reference proteome</keyword>
<reference evidence="2 3" key="1">
    <citation type="submission" date="2018-05" db="EMBL/GenBank/DDBJ databases">
        <title>Complete Genome Sequences of Extremely Thermoacidophilic, Metal-Mobilizing Type-Strain Members of the Archaeal Family Sulfolobaceae: Acidianus brierleyi DSM-1651T, Acidianus sulfidivorans DSM-18786T, Metallosphaera hakonensis DSM-7519T, and Metallosphaera prunae DSM-10039T.</title>
        <authorList>
            <person name="Counts J.A."/>
            <person name="Kelly R.M."/>
        </authorList>
    </citation>
    <scope>NUCLEOTIDE SEQUENCE [LARGE SCALE GENOMIC DNA]</scope>
    <source>
        <strain evidence="2 3">DSM 1651</strain>
    </source>
</reference>
<dbReference type="GO" id="GO:0016747">
    <property type="term" value="F:acyltransferase activity, transferring groups other than amino-acyl groups"/>
    <property type="evidence" value="ECO:0007669"/>
    <property type="project" value="InterPro"/>
</dbReference>
<sequence>MLSQLEKLFLTDHVRFAFEIYDLRFDKEYTEFKMTREGYLMIYRKFYPPRIILHADKECTVRELLSILKNEESKFVLFIEPKWSRLLNFPNMKIYPEILMTCDKPNVFRKENVRRLGIEDKEEILALYGQGLGDVLLQLLRDNKTTAYGLFLNSHLVSAAYTLIELENVAVIGGVLTKEELRNRGLATSVVSTLTKYLTKRGKVASLYVREDNSPAIHVYKKIGFKEYWKRLWISVNTDEKPL</sequence>
<accession>A0A2U9IFV8</accession>
<protein>
    <recommendedName>
        <fullName evidence="1">N-acetyltransferase domain-containing protein</fullName>
    </recommendedName>
</protein>